<feature type="binding site" evidence="10">
    <location>
        <position position="275"/>
    </location>
    <ligand>
        <name>Zn(2+)</name>
        <dbReference type="ChEBI" id="CHEBI:29105"/>
    </ligand>
</feature>
<gene>
    <name evidence="10" type="primary">rsgA</name>
    <name evidence="13" type="ORF">C8N47_10624</name>
</gene>
<keyword evidence="8 10" id="KW-0694">RNA-binding</keyword>
<reference evidence="13 14" key="1">
    <citation type="submission" date="2018-04" db="EMBL/GenBank/DDBJ databases">
        <title>Genomic Encyclopedia of Archaeal and Bacterial Type Strains, Phase II (KMG-II): from individual species to whole genera.</title>
        <authorList>
            <person name="Goeker M."/>
        </authorList>
    </citation>
    <scope>NUCLEOTIDE SEQUENCE [LARGE SCALE GENOMIC DNA]</scope>
    <source>
        <strain evidence="13 14">DSM 28823</strain>
    </source>
</reference>
<comment type="subcellular location">
    <subcellularLocation>
        <location evidence="10">Cytoplasm</location>
    </subcellularLocation>
</comment>
<keyword evidence="9 10" id="KW-0342">GTP-binding</keyword>
<dbReference type="GO" id="GO:0005737">
    <property type="term" value="C:cytoplasm"/>
    <property type="evidence" value="ECO:0007669"/>
    <property type="project" value="UniProtKB-SubCell"/>
</dbReference>
<dbReference type="InterPro" id="IPR031944">
    <property type="entry name" value="RsgA_N"/>
</dbReference>
<name>A0A2T5C2K9_9BACT</name>
<dbReference type="EMBL" id="QAAD01000006">
    <property type="protein sequence ID" value="PTN08927.1"/>
    <property type="molecule type" value="Genomic_DNA"/>
</dbReference>
<organism evidence="13 14">
    <name type="scientific">Mangrovibacterium marinum</name>
    <dbReference type="NCBI Taxonomy" id="1639118"/>
    <lineage>
        <taxon>Bacteria</taxon>
        <taxon>Pseudomonadati</taxon>
        <taxon>Bacteroidota</taxon>
        <taxon>Bacteroidia</taxon>
        <taxon>Marinilabiliales</taxon>
        <taxon>Prolixibacteraceae</taxon>
        <taxon>Mangrovibacterium</taxon>
    </lineage>
</organism>
<comment type="subunit">
    <text evidence="10">Monomer. Associates with 30S ribosomal subunit, binds 16S rRNA.</text>
</comment>
<feature type="binding site" evidence="10">
    <location>
        <begin position="134"/>
        <end position="137"/>
    </location>
    <ligand>
        <name>GTP</name>
        <dbReference type="ChEBI" id="CHEBI:37565"/>
    </ligand>
</feature>
<evidence type="ECO:0000259" key="12">
    <source>
        <dbReference type="PROSITE" id="PS51721"/>
    </source>
</evidence>
<protein>
    <recommendedName>
        <fullName evidence="10">Small ribosomal subunit biogenesis GTPase RsgA</fullName>
        <ecNumber evidence="10">3.6.1.-</ecNumber>
    </recommendedName>
</protein>
<evidence type="ECO:0000313" key="13">
    <source>
        <dbReference type="EMBL" id="PTN08927.1"/>
    </source>
</evidence>
<dbReference type="PANTHER" id="PTHR32120">
    <property type="entry name" value="SMALL RIBOSOMAL SUBUNIT BIOGENESIS GTPASE RSGA"/>
    <property type="match status" value="1"/>
</dbReference>
<evidence type="ECO:0000256" key="7">
    <source>
        <dbReference type="ARBA" id="ARBA00022833"/>
    </source>
</evidence>
<dbReference type="PROSITE" id="PS50936">
    <property type="entry name" value="ENGC_GTPASE"/>
    <property type="match status" value="1"/>
</dbReference>
<evidence type="ECO:0000256" key="10">
    <source>
        <dbReference type="HAMAP-Rule" id="MF_01820"/>
    </source>
</evidence>
<dbReference type="Gene3D" id="2.40.50.140">
    <property type="entry name" value="Nucleic acid-binding proteins"/>
    <property type="match status" value="1"/>
</dbReference>
<comment type="similarity">
    <text evidence="10">Belongs to the TRAFAC class YlqF/YawG GTPase family. RsgA subfamily.</text>
</comment>
<feature type="binding site" evidence="10">
    <location>
        <begin position="188"/>
        <end position="196"/>
    </location>
    <ligand>
        <name>GTP</name>
        <dbReference type="ChEBI" id="CHEBI:37565"/>
    </ligand>
</feature>
<dbReference type="SUPFAM" id="SSF52540">
    <property type="entry name" value="P-loop containing nucleoside triphosphate hydrolases"/>
    <property type="match status" value="1"/>
</dbReference>
<evidence type="ECO:0000256" key="6">
    <source>
        <dbReference type="ARBA" id="ARBA00022801"/>
    </source>
</evidence>
<dbReference type="AlphaFoldDB" id="A0A2T5C2K9"/>
<evidence type="ECO:0000256" key="9">
    <source>
        <dbReference type="ARBA" id="ARBA00023134"/>
    </source>
</evidence>
<dbReference type="SUPFAM" id="SSF50249">
    <property type="entry name" value="Nucleic acid-binding proteins"/>
    <property type="match status" value="1"/>
</dbReference>
<dbReference type="GO" id="GO:0019843">
    <property type="term" value="F:rRNA binding"/>
    <property type="evidence" value="ECO:0007669"/>
    <property type="project" value="UniProtKB-KW"/>
</dbReference>
<evidence type="ECO:0000256" key="3">
    <source>
        <dbReference type="ARBA" id="ARBA00022723"/>
    </source>
</evidence>
<keyword evidence="1 10" id="KW-0963">Cytoplasm</keyword>
<dbReference type="GO" id="GO:0046872">
    <property type="term" value="F:metal ion binding"/>
    <property type="evidence" value="ECO:0007669"/>
    <property type="project" value="UniProtKB-KW"/>
</dbReference>
<evidence type="ECO:0000256" key="2">
    <source>
        <dbReference type="ARBA" id="ARBA00022517"/>
    </source>
</evidence>
<dbReference type="Proteomes" id="UP000243525">
    <property type="component" value="Unassembled WGS sequence"/>
</dbReference>
<keyword evidence="6 10" id="KW-0378">Hydrolase</keyword>
<dbReference type="GO" id="GO:0003924">
    <property type="term" value="F:GTPase activity"/>
    <property type="evidence" value="ECO:0007669"/>
    <property type="project" value="UniProtKB-UniRule"/>
</dbReference>
<dbReference type="Pfam" id="PF03193">
    <property type="entry name" value="RsgA_GTPase"/>
    <property type="match status" value="1"/>
</dbReference>
<dbReference type="InterPro" id="IPR030378">
    <property type="entry name" value="G_CP_dom"/>
</dbReference>
<dbReference type="EC" id="3.6.1.-" evidence="10"/>
<dbReference type="Gene3D" id="3.40.50.300">
    <property type="entry name" value="P-loop containing nucleotide triphosphate hydrolases"/>
    <property type="match status" value="1"/>
</dbReference>
<feature type="domain" description="EngC GTPase" evidence="11">
    <location>
        <begin position="94"/>
        <end position="244"/>
    </location>
</feature>
<evidence type="ECO:0000256" key="4">
    <source>
        <dbReference type="ARBA" id="ARBA00022730"/>
    </source>
</evidence>
<keyword evidence="5 10" id="KW-0547">Nucleotide-binding</keyword>
<evidence type="ECO:0000256" key="5">
    <source>
        <dbReference type="ARBA" id="ARBA00022741"/>
    </source>
</evidence>
<evidence type="ECO:0000313" key="14">
    <source>
        <dbReference type="Proteomes" id="UP000243525"/>
    </source>
</evidence>
<keyword evidence="3 10" id="KW-0479">Metal-binding</keyword>
<proteinExistence type="inferred from homology"/>
<evidence type="ECO:0000259" key="11">
    <source>
        <dbReference type="PROSITE" id="PS50936"/>
    </source>
</evidence>
<keyword evidence="2 10" id="KW-0690">Ribosome biogenesis</keyword>
<dbReference type="PANTHER" id="PTHR32120:SF11">
    <property type="entry name" value="SMALL RIBOSOMAL SUBUNIT BIOGENESIS GTPASE RSGA 1, MITOCHONDRIAL-RELATED"/>
    <property type="match status" value="1"/>
</dbReference>
<dbReference type="NCBIfam" id="TIGR00157">
    <property type="entry name" value="ribosome small subunit-dependent GTPase A"/>
    <property type="match status" value="1"/>
</dbReference>
<dbReference type="InterPro" id="IPR027417">
    <property type="entry name" value="P-loop_NTPase"/>
</dbReference>
<dbReference type="InterPro" id="IPR010914">
    <property type="entry name" value="RsgA_GTPase_dom"/>
</dbReference>
<keyword evidence="4 10" id="KW-0699">rRNA-binding</keyword>
<dbReference type="GO" id="GO:0005525">
    <property type="term" value="F:GTP binding"/>
    <property type="evidence" value="ECO:0007669"/>
    <property type="project" value="UniProtKB-UniRule"/>
</dbReference>
<keyword evidence="14" id="KW-1185">Reference proteome</keyword>
<dbReference type="InterPro" id="IPR012340">
    <property type="entry name" value="NA-bd_OB-fold"/>
</dbReference>
<comment type="caution">
    <text evidence="13">The sequence shown here is derived from an EMBL/GenBank/DDBJ whole genome shotgun (WGS) entry which is preliminary data.</text>
</comment>
<dbReference type="CDD" id="cd01854">
    <property type="entry name" value="YjeQ_EngC"/>
    <property type="match status" value="1"/>
</dbReference>
<dbReference type="InterPro" id="IPR004881">
    <property type="entry name" value="Ribosome_biogen_GTPase_RsgA"/>
</dbReference>
<dbReference type="Gene3D" id="1.10.40.50">
    <property type="entry name" value="Probable gtpase engc, domain 3"/>
    <property type="match status" value="1"/>
</dbReference>
<sequence>MNKGIVIKSTGSWYTVKAESGQHVDCKIKGNFRIKDIKSTNPVAVGDQVLFRLDEQQGNENAKAVGLITEICDRKNYIVRKSPNLSKQSHIIAANIDQAFLVVTINYPVTTTTFIDRFLASAEAYRIPCTLIFNKIDRYNKEQTNQMDALIELYSAIGYRCLKTSTRKNIGLDNLKQWMTGKVNVFSGHSGVGKSTIINKIEPSLNLKTKEISEYHLSGQHTTTFSEMFELHFGGYIIDTPGIKGFGMLDMDKYEIGHYFPEIFKRLEKCQYNNCTHTHEPGCEVKKAVVENEIAESRYYSYLGLLESDQKYRN</sequence>
<comment type="cofactor">
    <cofactor evidence="10">
        <name>Zn(2+)</name>
        <dbReference type="ChEBI" id="CHEBI:29105"/>
    </cofactor>
    <text evidence="10">Binds 1 zinc ion per subunit.</text>
</comment>
<dbReference type="PROSITE" id="PS51721">
    <property type="entry name" value="G_CP"/>
    <property type="match status" value="1"/>
</dbReference>
<evidence type="ECO:0000256" key="8">
    <source>
        <dbReference type="ARBA" id="ARBA00022884"/>
    </source>
</evidence>
<feature type="binding site" evidence="10">
    <location>
        <position position="270"/>
    </location>
    <ligand>
        <name>Zn(2+)</name>
        <dbReference type="ChEBI" id="CHEBI:29105"/>
    </ligand>
</feature>
<feature type="binding site" evidence="10">
    <location>
        <position position="277"/>
    </location>
    <ligand>
        <name>Zn(2+)</name>
        <dbReference type="ChEBI" id="CHEBI:29105"/>
    </ligand>
</feature>
<keyword evidence="7 10" id="KW-0862">Zinc</keyword>
<dbReference type="HAMAP" id="MF_01820">
    <property type="entry name" value="GTPase_RsgA"/>
    <property type="match status" value="1"/>
</dbReference>
<dbReference type="RefSeq" id="WP_107821849.1">
    <property type="nucleotide sequence ID" value="NZ_OY782574.1"/>
</dbReference>
<dbReference type="GO" id="GO:0042274">
    <property type="term" value="P:ribosomal small subunit biogenesis"/>
    <property type="evidence" value="ECO:0007669"/>
    <property type="project" value="UniProtKB-UniRule"/>
</dbReference>
<feature type="binding site" evidence="10">
    <location>
        <position position="283"/>
    </location>
    <ligand>
        <name>Zn(2+)</name>
        <dbReference type="ChEBI" id="CHEBI:29105"/>
    </ligand>
</feature>
<dbReference type="CDD" id="cd04466">
    <property type="entry name" value="S1_YloQ_GTPase"/>
    <property type="match status" value="1"/>
</dbReference>
<dbReference type="OrthoDB" id="9809485at2"/>
<comment type="function">
    <text evidence="10">One of several proteins that assist in the late maturation steps of the functional core of the 30S ribosomal subunit. Helps release RbfA from mature subunits. May play a role in the assembly of ribosomal proteins into the subunit. Circularly permuted GTPase that catalyzes slow GTP hydrolysis, GTPase activity is stimulated by the 30S ribosomal subunit.</text>
</comment>
<feature type="domain" description="CP-type G" evidence="12">
    <location>
        <begin position="85"/>
        <end position="246"/>
    </location>
</feature>
<evidence type="ECO:0000256" key="1">
    <source>
        <dbReference type="ARBA" id="ARBA00022490"/>
    </source>
</evidence>
<dbReference type="Pfam" id="PF16745">
    <property type="entry name" value="RsgA_N"/>
    <property type="match status" value="1"/>
</dbReference>
<accession>A0A2T5C2K9</accession>